<reference evidence="1" key="1">
    <citation type="submission" date="2018-05" db="EMBL/GenBank/DDBJ databases">
        <authorList>
            <person name="Lanie J.A."/>
            <person name="Ng W.-L."/>
            <person name="Kazmierczak K.M."/>
            <person name="Andrzejewski T.M."/>
            <person name="Davidsen T.M."/>
            <person name="Wayne K.J."/>
            <person name="Tettelin H."/>
            <person name="Glass J.I."/>
            <person name="Rusch D."/>
            <person name="Podicherti R."/>
            <person name="Tsui H.-C.T."/>
            <person name="Winkler M.E."/>
        </authorList>
    </citation>
    <scope>NUCLEOTIDE SEQUENCE</scope>
</reference>
<accession>A0A382YTE4</accession>
<organism evidence="1">
    <name type="scientific">marine metagenome</name>
    <dbReference type="NCBI Taxonomy" id="408172"/>
    <lineage>
        <taxon>unclassified sequences</taxon>
        <taxon>metagenomes</taxon>
        <taxon>ecological metagenomes</taxon>
    </lineage>
</organism>
<feature type="non-terminal residue" evidence="1">
    <location>
        <position position="35"/>
    </location>
</feature>
<name>A0A382YTE4_9ZZZZ</name>
<protein>
    <submittedName>
        <fullName evidence="1">Uncharacterized protein</fullName>
    </submittedName>
</protein>
<proteinExistence type="predicted"/>
<gene>
    <name evidence="1" type="ORF">METZ01_LOCUS439348</name>
</gene>
<feature type="non-terminal residue" evidence="1">
    <location>
        <position position="1"/>
    </location>
</feature>
<sequence>MRKIWIVVICIIGLSILFPYENKFSFGNSESGKKI</sequence>
<evidence type="ECO:0000313" key="1">
    <source>
        <dbReference type="EMBL" id="SVD86494.1"/>
    </source>
</evidence>
<dbReference type="EMBL" id="UINC01178374">
    <property type="protein sequence ID" value="SVD86494.1"/>
    <property type="molecule type" value="Genomic_DNA"/>
</dbReference>
<dbReference type="AlphaFoldDB" id="A0A382YTE4"/>